<dbReference type="PANTHER" id="PTHR37296">
    <property type="entry name" value="CONSERVED VIRULENCE FACTOR B"/>
    <property type="match status" value="1"/>
</dbReference>
<evidence type="ECO:0000259" key="5">
    <source>
        <dbReference type="Pfam" id="PF21543"/>
    </source>
</evidence>
<dbReference type="PANTHER" id="PTHR37296:SF1">
    <property type="entry name" value="CONSERVED VIRULENCE FACTOR B"/>
    <property type="match status" value="1"/>
</dbReference>
<dbReference type="OrthoDB" id="9801597at2"/>
<dbReference type="InterPro" id="IPR048587">
    <property type="entry name" value="CvfB_S1_3rd"/>
</dbReference>
<dbReference type="EMBL" id="AODH01000016">
    <property type="protein sequence ID" value="EUJ40653.1"/>
    <property type="molecule type" value="Genomic_DNA"/>
</dbReference>
<evidence type="ECO:0000259" key="4">
    <source>
        <dbReference type="Pfam" id="PF21191"/>
    </source>
</evidence>
<evidence type="ECO:0000259" key="2">
    <source>
        <dbReference type="Pfam" id="PF13509"/>
    </source>
</evidence>
<protein>
    <recommendedName>
        <fullName evidence="8">S1 motif domain-containing protein</fullName>
    </recommendedName>
</protein>
<feature type="domain" description="Conserved virulence factor B second S1" evidence="4">
    <location>
        <begin position="81"/>
        <end position="140"/>
    </location>
</feature>
<feature type="domain" description="Conserved virulence factor B-like winged helix" evidence="3">
    <location>
        <begin position="234"/>
        <end position="289"/>
    </location>
</feature>
<dbReference type="AlphaFoldDB" id="W7D5T6"/>
<dbReference type="InterPro" id="IPR014464">
    <property type="entry name" value="CvfB_fam"/>
</dbReference>
<sequence>MENYGQTKYLGVTRTVKVKNMDEKNIFVTDGFEDIYKMPREYLKENQTVELDEELEVFILNDTDQEVIASAIIPKVQIDRYSWGEVVAVRRDLGVFVNIGLPKDLVVSMDDMPPLKQIWPKKGDRLLLAMRVDDKNRLWGVLATEEVIKTIIKKAGEELKNTNISGTIYRLIRAGSFLLTDDNHLAYIHETERDIEPRLGEHVEGRVIAVRPDGTLNMSLRKRAHEAIGEDAGMIEAYLIRMDGEMPYTDKSSPDDIRSKFGISKAQFKRALGQLMKARKITQEEGWTKIVAMPALVDTEETVTSEDIDA</sequence>
<feature type="domain" description="Conserved virulence factor B first S1" evidence="2">
    <location>
        <begin position="10"/>
        <end position="70"/>
    </location>
</feature>
<dbReference type="PIRSF" id="PIRSF012524">
    <property type="entry name" value="YitL_S1"/>
    <property type="match status" value="1"/>
</dbReference>
<dbReference type="InterPro" id="IPR036388">
    <property type="entry name" value="WH-like_DNA-bd_sf"/>
</dbReference>
<organism evidence="6 7">
    <name type="scientific">Brochothrix campestris FSL F6-1037</name>
    <dbReference type="NCBI Taxonomy" id="1265861"/>
    <lineage>
        <taxon>Bacteria</taxon>
        <taxon>Bacillati</taxon>
        <taxon>Bacillota</taxon>
        <taxon>Bacilli</taxon>
        <taxon>Bacillales</taxon>
        <taxon>Listeriaceae</taxon>
        <taxon>Brochothrix</taxon>
    </lineage>
</organism>
<dbReference type="PATRIC" id="fig|1265861.3.peg.914"/>
<evidence type="ECO:0000313" key="7">
    <source>
        <dbReference type="Proteomes" id="UP000019243"/>
    </source>
</evidence>
<evidence type="ECO:0008006" key="8">
    <source>
        <dbReference type="Google" id="ProtNLM"/>
    </source>
</evidence>
<dbReference type="InterPro" id="IPR039566">
    <property type="entry name" value="CvfB_S1_st"/>
</dbReference>
<comment type="caution">
    <text evidence="6">The sequence shown here is derived from an EMBL/GenBank/DDBJ whole genome shotgun (WGS) entry which is preliminary data.</text>
</comment>
<evidence type="ECO:0000256" key="1">
    <source>
        <dbReference type="PIRNR" id="PIRNR012524"/>
    </source>
</evidence>
<evidence type="ECO:0000259" key="3">
    <source>
        <dbReference type="Pfam" id="PF17783"/>
    </source>
</evidence>
<proteinExistence type="inferred from homology"/>
<keyword evidence="7" id="KW-1185">Reference proteome</keyword>
<feature type="domain" description="Conserved virulence factor B third S1" evidence="5">
    <location>
        <begin position="149"/>
        <end position="221"/>
    </location>
</feature>
<accession>W7D5T6</accession>
<dbReference type="InterPro" id="IPR012340">
    <property type="entry name" value="NA-bd_OB-fold"/>
</dbReference>
<dbReference type="Pfam" id="PF13509">
    <property type="entry name" value="S1_2"/>
    <property type="match status" value="1"/>
</dbReference>
<name>W7D5T6_9LIST</name>
<dbReference type="Proteomes" id="UP000019243">
    <property type="component" value="Unassembled WGS sequence"/>
</dbReference>
<comment type="similarity">
    <text evidence="1">Belongs to the CvfB family.</text>
</comment>
<dbReference type="InterPro" id="IPR048588">
    <property type="entry name" value="CvfB_S1_2nd"/>
</dbReference>
<dbReference type="Pfam" id="PF21543">
    <property type="entry name" value="CvfB_2nd"/>
    <property type="match status" value="1"/>
</dbReference>
<dbReference type="Pfam" id="PF21191">
    <property type="entry name" value="CvfB_1st"/>
    <property type="match status" value="1"/>
</dbReference>
<dbReference type="InterPro" id="IPR040764">
    <property type="entry name" value="CvfB_WH"/>
</dbReference>
<gene>
    <name evidence="6" type="ORF">BCAMP_04647</name>
</gene>
<reference evidence="6 7" key="1">
    <citation type="submission" date="2012-12" db="EMBL/GenBank/DDBJ databases">
        <title>Novel taxa of Listeriaceae from agricultural environments in the United States.</title>
        <authorList>
            <person name="den Bakker H.C."/>
            <person name="Allred A."/>
            <person name="Warchocki S."/>
            <person name="Wright E.M."/>
            <person name="Burrell A."/>
            <person name="Nightingale K.K."/>
            <person name="Kephart D."/>
            <person name="Wiedmann M."/>
        </authorList>
    </citation>
    <scope>NUCLEOTIDE SEQUENCE [LARGE SCALE GENOMIC DNA]</scope>
    <source>
        <strain evidence="6 7">FSL F6-1037</strain>
    </source>
</reference>
<dbReference type="Gene3D" id="2.40.50.140">
    <property type="entry name" value="Nucleic acid-binding proteins"/>
    <property type="match status" value="2"/>
</dbReference>
<dbReference type="Gene3D" id="1.10.10.10">
    <property type="entry name" value="Winged helix-like DNA-binding domain superfamily/Winged helix DNA-binding domain"/>
    <property type="match status" value="1"/>
</dbReference>
<dbReference type="Pfam" id="PF17783">
    <property type="entry name" value="WHD_CvfB"/>
    <property type="match status" value="1"/>
</dbReference>
<dbReference type="STRING" id="1265861.BCAMP_04647"/>
<evidence type="ECO:0000313" key="6">
    <source>
        <dbReference type="EMBL" id="EUJ40653.1"/>
    </source>
</evidence>